<sequence>LFILLLVVFGKFSEARVRQEGGSFVILLELESVGNQIPANPRLCFSKFFYVDSTAGSFTTFRMSPLSSAGLLSVPVLNRSHA</sequence>
<evidence type="ECO:0000256" key="1">
    <source>
        <dbReference type="SAM" id="SignalP"/>
    </source>
</evidence>
<reference evidence="2" key="1">
    <citation type="submission" date="2021-06" db="EMBL/GenBank/DDBJ databases">
        <authorList>
            <person name="Kallberg Y."/>
            <person name="Tangrot J."/>
            <person name="Rosling A."/>
        </authorList>
    </citation>
    <scope>NUCLEOTIDE SEQUENCE</scope>
    <source>
        <strain evidence="2">CL551</strain>
    </source>
</reference>
<feature type="chain" id="PRO_5040345628" evidence="1">
    <location>
        <begin position="16"/>
        <end position="82"/>
    </location>
</feature>
<keyword evidence="3" id="KW-1185">Reference proteome</keyword>
<dbReference type="AlphaFoldDB" id="A0A9N9CAN6"/>
<feature type="signal peptide" evidence="1">
    <location>
        <begin position="1"/>
        <end position="15"/>
    </location>
</feature>
<organism evidence="2 3">
    <name type="scientific">Acaulospora morrowiae</name>
    <dbReference type="NCBI Taxonomy" id="94023"/>
    <lineage>
        <taxon>Eukaryota</taxon>
        <taxon>Fungi</taxon>
        <taxon>Fungi incertae sedis</taxon>
        <taxon>Mucoromycota</taxon>
        <taxon>Glomeromycotina</taxon>
        <taxon>Glomeromycetes</taxon>
        <taxon>Diversisporales</taxon>
        <taxon>Acaulosporaceae</taxon>
        <taxon>Acaulospora</taxon>
    </lineage>
</organism>
<feature type="non-terminal residue" evidence="2">
    <location>
        <position position="1"/>
    </location>
</feature>
<gene>
    <name evidence="2" type="ORF">AMORRO_LOCUS7527</name>
</gene>
<evidence type="ECO:0000313" key="2">
    <source>
        <dbReference type="EMBL" id="CAG8595147.1"/>
    </source>
</evidence>
<accession>A0A9N9CAN6</accession>
<proteinExistence type="predicted"/>
<dbReference type="EMBL" id="CAJVPV010005734">
    <property type="protein sequence ID" value="CAG8595147.1"/>
    <property type="molecule type" value="Genomic_DNA"/>
</dbReference>
<dbReference type="Proteomes" id="UP000789342">
    <property type="component" value="Unassembled WGS sequence"/>
</dbReference>
<protein>
    <submittedName>
        <fullName evidence="2">1684_t:CDS:1</fullName>
    </submittedName>
</protein>
<name>A0A9N9CAN6_9GLOM</name>
<keyword evidence="1" id="KW-0732">Signal</keyword>
<evidence type="ECO:0000313" key="3">
    <source>
        <dbReference type="Proteomes" id="UP000789342"/>
    </source>
</evidence>
<comment type="caution">
    <text evidence="2">The sequence shown here is derived from an EMBL/GenBank/DDBJ whole genome shotgun (WGS) entry which is preliminary data.</text>
</comment>